<organism evidence="10 11">
    <name type="scientific">Spirosoma endophyticum</name>
    <dbReference type="NCBI Taxonomy" id="662367"/>
    <lineage>
        <taxon>Bacteria</taxon>
        <taxon>Pseudomonadati</taxon>
        <taxon>Bacteroidota</taxon>
        <taxon>Cytophagia</taxon>
        <taxon>Cytophagales</taxon>
        <taxon>Cytophagaceae</taxon>
        <taxon>Spirosoma</taxon>
    </lineage>
</organism>
<feature type="domain" description="Polysaccharide chain length determinant N-terminal" evidence="8">
    <location>
        <begin position="26"/>
        <end position="73"/>
    </location>
</feature>
<evidence type="ECO:0000259" key="9">
    <source>
        <dbReference type="Pfam" id="PF13807"/>
    </source>
</evidence>
<dbReference type="PANTHER" id="PTHR32309">
    <property type="entry name" value="TYROSINE-PROTEIN KINASE"/>
    <property type="match status" value="1"/>
</dbReference>
<reference evidence="10 11" key="1">
    <citation type="submission" date="2016-10" db="EMBL/GenBank/DDBJ databases">
        <authorList>
            <person name="de Groot N.N."/>
        </authorList>
    </citation>
    <scope>NUCLEOTIDE SEQUENCE [LARGE SCALE GENOMIC DNA]</scope>
    <source>
        <strain evidence="10 11">DSM 26130</strain>
    </source>
</reference>
<evidence type="ECO:0000256" key="3">
    <source>
        <dbReference type="ARBA" id="ARBA00022692"/>
    </source>
</evidence>
<evidence type="ECO:0000313" key="10">
    <source>
        <dbReference type="EMBL" id="SFF09963.1"/>
    </source>
</evidence>
<gene>
    <name evidence="10" type="ORF">SAMN05216167_12844</name>
</gene>
<comment type="subcellular location">
    <subcellularLocation>
        <location evidence="1">Cell membrane</location>
        <topology evidence="1">Multi-pass membrane protein</topology>
    </subcellularLocation>
</comment>
<dbReference type="EMBL" id="FOLQ01000028">
    <property type="protein sequence ID" value="SFF09963.1"/>
    <property type="molecule type" value="Genomic_DNA"/>
</dbReference>
<feature type="transmembrane region" description="Helical" evidence="7">
    <location>
        <begin position="33"/>
        <end position="53"/>
    </location>
</feature>
<dbReference type="Pfam" id="PF02706">
    <property type="entry name" value="Wzz"/>
    <property type="match status" value="1"/>
</dbReference>
<evidence type="ECO:0000256" key="7">
    <source>
        <dbReference type="SAM" id="Phobius"/>
    </source>
</evidence>
<dbReference type="GO" id="GO:0005886">
    <property type="term" value="C:plasma membrane"/>
    <property type="evidence" value="ECO:0007669"/>
    <property type="project" value="UniProtKB-SubCell"/>
</dbReference>
<dbReference type="Proteomes" id="UP000198598">
    <property type="component" value="Unassembled WGS sequence"/>
</dbReference>
<keyword evidence="2" id="KW-1003">Cell membrane</keyword>
<evidence type="ECO:0000256" key="6">
    <source>
        <dbReference type="SAM" id="Coils"/>
    </source>
</evidence>
<keyword evidence="6" id="KW-0175">Coiled coil</keyword>
<feature type="coiled-coil region" evidence="6">
    <location>
        <begin position="228"/>
        <end position="255"/>
    </location>
</feature>
<dbReference type="InterPro" id="IPR032807">
    <property type="entry name" value="GNVR"/>
</dbReference>
<feature type="transmembrane region" description="Helical" evidence="7">
    <location>
        <begin position="328"/>
        <end position="348"/>
    </location>
</feature>
<accession>A0A1I2FYJ0</accession>
<evidence type="ECO:0000313" key="11">
    <source>
        <dbReference type="Proteomes" id="UP000198598"/>
    </source>
</evidence>
<dbReference type="AlphaFoldDB" id="A0A1I2FYJ0"/>
<evidence type="ECO:0000259" key="8">
    <source>
        <dbReference type="Pfam" id="PF02706"/>
    </source>
</evidence>
<keyword evidence="4 7" id="KW-1133">Transmembrane helix</keyword>
<evidence type="ECO:0000256" key="4">
    <source>
        <dbReference type="ARBA" id="ARBA00022989"/>
    </source>
</evidence>
<protein>
    <submittedName>
        <fullName evidence="10">LPS O-antigen chain length determinant protein, WzzB/FepE family</fullName>
    </submittedName>
</protein>
<dbReference type="InterPro" id="IPR050445">
    <property type="entry name" value="Bact_polysacc_biosynth/exp"/>
</dbReference>
<keyword evidence="5 7" id="KW-0472">Membrane</keyword>
<evidence type="ECO:0000256" key="5">
    <source>
        <dbReference type="ARBA" id="ARBA00023136"/>
    </source>
</evidence>
<name>A0A1I2FYJ0_9BACT</name>
<dbReference type="OrthoDB" id="1522571at2"/>
<dbReference type="Pfam" id="PF13807">
    <property type="entry name" value="GNVR"/>
    <property type="match status" value="1"/>
</dbReference>
<dbReference type="InterPro" id="IPR003856">
    <property type="entry name" value="LPS_length_determ_N"/>
</dbReference>
<dbReference type="STRING" id="662367.SAMN05216167_12844"/>
<sequence>MATLTESETNRPANRWLTLPPDVVIQSVWRGRLRILVISALFAGVGVIVALCLQPEFISEAKIMPEMNNGSGDMFKRLASVAGFAGMDLSDAEGVDAVRPDLYPNVLQSTPFVLQLIDKPIITTTGQQATVGQFLLPDDDRWSLKKLLEFGRKDDLKSSPTNKPGGPVRLTSRQQELVEDIGKRISAKLDTRSRIITITAKMPDANVAASVAQLSMDYLTQYVTNYRTEKARQDLQFYTQRLHEAQKRYQTAQFNVFQYNDQHKYYVVQAATMDKQRREAELSIAQTVYSELSRQFEQAKLKLQERTPIFKVLEPAQVPLKRTSPKRAIIVLVFSGIGLLTGIMYVLARQADVVGRLRIMVRSTTVE</sequence>
<dbReference type="GO" id="GO:0004713">
    <property type="term" value="F:protein tyrosine kinase activity"/>
    <property type="evidence" value="ECO:0007669"/>
    <property type="project" value="TreeGrafter"/>
</dbReference>
<feature type="domain" description="Tyrosine-protein kinase G-rich" evidence="9">
    <location>
        <begin position="282"/>
        <end position="351"/>
    </location>
</feature>
<evidence type="ECO:0000256" key="1">
    <source>
        <dbReference type="ARBA" id="ARBA00004651"/>
    </source>
</evidence>
<proteinExistence type="predicted"/>
<keyword evidence="3 7" id="KW-0812">Transmembrane</keyword>
<dbReference type="PANTHER" id="PTHR32309:SF13">
    <property type="entry name" value="FERRIC ENTEROBACTIN TRANSPORT PROTEIN FEPE"/>
    <property type="match status" value="1"/>
</dbReference>
<evidence type="ECO:0000256" key="2">
    <source>
        <dbReference type="ARBA" id="ARBA00022475"/>
    </source>
</evidence>
<keyword evidence="11" id="KW-1185">Reference proteome</keyword>
<dbReference type="RefSeq" id="WP_093834042.1">
    <property type="nucleotide sequence ID" value="NZ_FOLQ01000028.1"/>
</dbReference>